<dbReference type="InterPro" id="IPR053876">
    <property type="entry name" value="Phage_int_M"/>
</dbReference>
<name>A0A6P0CAA2_9RHOB</name>
<dbReference type="SUPFAM" id="SSF56349">
    <property type="entry name" value="DNA breaking-rejoining enzymes"/>
    <property type="match status" value="1"/>
</dbReference>
<protein>
    <submittedName>
        <fullName evidence="6">Integrase arm-type DNA-binding domain-containing protein</fullName>
    </submittedName>
</protein>
<dbReference type="Gene3D" id="3.30.160.390">
    <property type="entry name" value="Integrase, DNA-binding domain"/>
    <property type="match status" value="1"/>
</dbReference>
<dbReference type="PANTHER" id="PTHR30629:SF2">
    <property type="entry name" value="PROPHAGE INTEGRASE INTS-RELATED"/>
    <property type="match status" value="1"/>
</dbReference>
<organism evidence="6 7">
    <name type="scientific">Sulfitobacter sediminilitoris</name>
    <dbReference type="NCBI Taxonomy" id="2698830"/>
    <lineage>
        <taxon>Bacteria</taxon>
        <taxon>Pseudomonadati</taxon>
        <taxon>Pseudomonadota</taxon>
        <taxon>Alphaproteobacteria</taxon>
        <taxon>Rhodobacterales</taxon>
        <taxon>Roseobacteraceae</taxon>
        <taxon>Sulfitobacter</taxon>
    </lineage>
</organism>
<dbReference type="GO" id="GO:0006310">
    <property type="term" value="P:DNA recombination"/>
    <property type="evidence" value="ECO:0007669"/>
    <property type="project" value="UniProtKB-KW"/>
</dbReference>
<dbReference type="InterPro" id="IPR010998">
    <property type="entry name" value="Integrase_recombinase_N"/>
</dbReference>
<dbReference type="PROSITE" id="PS51898">
    <property type="entry name" value="TYR_RECOMBINASE"/>
    <property type="match status" value="1"/>
</dbReference>
<proteinExistence type="inferred from homology"/>
<dbReference type="InterPro" id="IPR038488">
    <property type="entry name" value="Integrase_DNA-bd_sf"/>
</dbReference>
<accession>A0A6P0CAA2</accession>
<keyword evidence="4" id="KW-0233">DNA recombination</keyword>
<dbReference type="AlphaFoldDB" id="A0A6P0CAA2"/>
<evidence type="ECO:0000313" key="7">
    <source>
        <dbReference type="Proteomes" id="UP000468591"/>
    </source>
</evidence>
<feature type="domain" description="Tyr recombinase" evidence="5">
    <location>
        <begin position="215"/>
        <end position="406"/>
    </location>
</feature>
<dbReference type="Pfam" id="PF00589">
    <property type="entry name" value="Phage_integrase"/>
    <property type="match status" value="1"/>
</dbReference>
<gene>
    <name evidence="6" type="ORF">GV827_07680</name>
</gene>
<evidence type="ECO:0000256" key="3">
    <source>
        <dbReference type="ARBA" id="ARBA00023125"/>
    </source>
</evidence>
<keyword evidence="2" id="KW-0229">DNA integration</keyword>
<keyword evidence="7" id="KW-1185">Reference proteome</keyword>
<dbReference type="InterPro" id="IPR013762">
    <property type="entry name" value="Integrase-like_cat_sf"/>
</dbReference>
<dbReference type="InterPro" id="IPR011010">
    <property type="entry name" value="DNA_brk_join_enz"/>
</dbReference>
<dbReference type="InterPro" id="IPR025166">
    <property type="entry name" value="Integrase_DNA_bind_dom"/>
</dbReference>
<dbReference type="Pfam" id="PF22022">
    <property type="entry name" value="Phage_int_M"/>
    <property type="match status" value="1"/>
</dbReference>
<dbReference type="InterPro" id="IPR002104">
    <property type="entry name" value="Integrase_catalytic"/>
</dbReference>
<reference evidence="6 7" key="1">
    <citation type="submission" date="2020-01" db="EMBL/GenBank/DDBJ databases">
        <title>Sulfitobacter sediminilitoris sp. nov., isolated from a tidal flat.</title>
        <authorList>
            <person name="Park S."/>
            <person name="Yoon J.-H."/>
        </authorList>
    </citation>
    <scope>NUCLEOTIDE SEQUENCE [LARGE SCALE GENOMIC DNA]</scope>
    <source>
        <strain evidence="6 7">JBTF-M27</strain>
    </source>
</reference>
<dbReference type="RefSeq" id="WP_164353198.1">
    <property type="nucleotide sequence ID" value="NZ_JAABNT010000003.1"/>
</dbReference>
<dbReference type="Gene3D" id="1.10.150.130">
    <property type="match status" value="1"/>
</dbReference>
<evidence type="ECO:0000256" key="1">
    <source>
        <dbReference type="ARBA" id="ARBA00008857"/>
    </source>
</evidence>
<dbReference type="PANTHER" id="PTHR30629">
    <property type="entry name" value="PROPHAGE INTEGRASE"/>
    <property type="match status" value="1"/>
</dbReference>
<dbReference type="Pfam" id="PF13356">
    <property type="entry name" value="Arm-DNA-bind_3"/>
    <property type="match status" value="1"/>
</dbReference>
<dbReference type="InterPro" id="IPR050808">
    <property type="entry name" value="Phage_Integrase"/>
</dbReference>
<dbReference type="Gene3D" id="1.10.443.10">
    <property type="entry name" value="Intergrase catalytic core"/>
    <property type="match status" value="1"/>
</dbReference>
<dbReference type="CDD" id="cd00801">
    <property type="entry name" value="INT_P4_C"/>
    <property type="match status" value="1"/>
</dbReference>
<evidence type="ECO:0000259" key="5">
    <source>
        <dbReference type="PROSITE" id="PS51898"/>
    </source>
</evidence>
<evidence type="ECO:0000313" key="6">
    <source>
        <dbReference type="EMBL" id="NEK22280.1"/>
    </source>
</evidence>
<dbReference type="EMBL" id="JAABNT010000003">
    <property type="protein sequence ID" value="NEK22280.1"/>
    <property type="molecule type" value="Genomic_DNA"/>
</dbReference>
<sequence length="428" mass="47806">MPKRAKELSAIEVRRLGRGVHNVGGVAGLLLQVTDSGARSWLLRVRVGDKRREIGLGAFPEVSLAKAREKAGETKEAIRMGVDPVEARKAARSALLTSQRQGLTFIKAFEKYAAKKLPELRTDRYRAQWRATVEKYAFPELGEMMVHDITREDILRVLHPIWNNKTETATKVRQRVEKTLDYAKAAGHRVGDNPAAWRGNLELELSAPNKIAPKENFPALQLDDVERWWIDLQSREGIGATALAFQALTASRSGAVRFATWDEIDLDARLWTIQPGRAASKISPTGKPHRVPLTDTMIELLTNLPRMGDLLFTSPRGGVLSDATLGKVMRSMHEADIERGNAGYLDARTKVQAVPHGLRSCFRVWVTERTEFDGDMAEIALAHKVGSKVRQAYDRSDMIEKRRAMMAAWGRFLRGEGGAKVLKMEAAR</sequence>
<keyword evidence="3 6" id="KW-0238">DNA-binding</keyword>
<evidence type="ECO:0000256" key="2">
    <source>
        <dbReference type="ARBA" id="ARBA00022908"/>
    </source>
</evidence>
<evidence type="ECO:0000256" key="4">
    <source>
        <dbReference type="ARBA" id="ARBA00023172"/>
    </source>
</evidence>
<dbReference type="Proteomes" id="UP000468591">
    <property type="component" value="Unassembled WGS sequence"/>
</dbReference>
<dbReference type="GO" id="GO:0003677">
    <property type="term" value="F:DNA binding"/>
    <property type="evidence" value="ECO:0007669"/>
    <property type="project" value="UniProtKB-KW"/>
</dbReference>
<comment type="caution">
    <text evidence="6">The sequence shown here is derived from an EMBL/GenBank/DDBJ whole genome shotgun (WGS) entry which is preliminary data.</text>
</comment>
<dbReference type="GO" id="GO:0015074">
    <property type="term" value="P:DNA integration"/>
    <property type="evidence" value="ECO:0007669"/>
    <property type="project" value="UniProtKB-KW"/>
</dbReference>
<comment type="similarity">
    <text evidence="1">Belongs to the 'phage' integrase family.</text>
</comment>